<name>F4BT53_METSG</name>
<dbReference type="STRING" id="990316.MCON_3010"/>
<dbReference type="HOGENOM" id="CLU_2911498_0_0_2"/>
<sequence>MANESGRETACEIARNQILFGKAVSSNNYYSSILYPLSEVFRRDGAVLKTSSSPSSSSHIL</sequence>
<dbReference type="KEGG" id="mcj:MCON_3010"/>
<dbReference type="Proteomes" id="UP000007807">
    <property type="component" value="Chromosome"/>
</dbReference>
<gene>
    <name evidence="1" type="ordered locus">MCON_3010</name>
</gene>
<proteinExistence type="predicted"/>
<accession>F4BT53</accession>
<organism evidence="1 2">
    <name type="scientific">Methanothrix soehngenii (strain ATCC 5969 / DSM 3671 / JCM 10134 / NBRC 103675 / OCM 69 / GP-6)</name>
    <name type="common">Methanosaeta concilii</name>
    <dbReference type="NCBI Taxonomy" id="990316"/>
    <lineage>
        <taxon>Archaea</taxon>
        <taxon>Methanobacteriati</taxon>
        <taxon>Methanobacteriota</taxon>
        <taxon>Stenosarchaea group</taxon>
        <taxon>Methanomicrobia</taxon>
        <taxon>Methanotrichales</taxon>
        <taxon>Methanotrichaceae</taxon>
        <taxon>Methanothrix</taxon>
    </lineage>
</organism>
<keyword evidence="2" id="KW-1185">Reference proteome</keyword>
<dbReference type="AlphaFoldDB" id="F4BT53"/>
<dbReference type="InParanoid" id="F4BT53"/>
<evidence type="ECO:0000313" key="1">
    <source>
        <dbReference type="EMBL" id="AEB69342.1"/>
    </source>
</evidence>
<protein>
    <submittedName>
        <fullName evidence="1">Uncharacterized protein</fullName>
    </submittedName>
</protein>
<reference evidence="1 2" key="1">
    <citation type="journal article" date="2011" name="J. Bacteriol.">
        <title>Complete genome sequence of Methanosaeta concilii, a specialist in aceticlastic methanogenesis.</title>
        <authorList>
            <person name="Barber R.D."/>
            <person name="Zhang L."/>
            <person name="Harnack M."/>
            <person name="Olson M.V."/>
            <person name="Kaul R."/>
            <person name="Ingram-Smith C."/>
            <person name="Smith K.S."/>
        </authorList>
    </citation>
    <scope>NUCLEOTIDE SEQUENCE [LARGE SCALE GENOMIC DNA]</scope>
    <source>
        <strain evidence="2">ATCC 5969 / DSM 3671 / JCM 10134 / NBRC 103675 / OCM 69 / GP-6</strain>
    </source>
</reference>
<evidence type="ECO:0000313" key="2">
    <source>
        <dbReference type="Proteomes" id="UP000007807"/>
    </source>
</evidence>
<dbReference type="EMBL" id="CP002565">
    <property type="protein sequence ID" value="AEB69342.1"/>
    <property type="molecule type" value="Genomic_DNA"/>
</dbReference>